<dbReference type="PROSITE" id="PS00411">
    <property type="entry name" value="KINESIN_MOTOR_1"/>
    <property type="match status" value="1"/>
</dbReference>
<dbReference type="GO" id="GO:0005874">
    <property type="term" value="C:microtubule"/>
    <property type="evidence" value="ECO:0007669"/>
    <property type="project" value="UniProtKB-KW"/>
</dbReference>
<evidence type="ECO:0000256" key="8">
    <source>
        <dbReference type="ARBA" id="ARBA00023212"/>
    </source>
</evidence>
<dbReference type="Pfam" id="PF00225">
    <property type="entry name" value="Kinesin"/>
    <property type="match status" value="1"/>
</dbReference>
<dbReference type="SMART" id="SM00129">
    <property type="entry name" value="KISc"/>
    <property type="match status" value="1"/>
</dbReference>
<dbReference type="InterPro" id="IPR036961">
    <property type="entry name" value="Kinesin_motor_dom_sf"/>
</dbReference>
<dbReference type="InterPro" id="IPR027417">
    <property type="entry name" value="P-loop_NTPase"/>
</dbReference>
<dbReference type="GO" id="GO:0007018">
    <property type="term" value="P:microtubule-based movement"/>
    <property type="evidence" value="ECO:0007669"/>
    <property type="project" value="InterPro"/>
</dbReference>
<dbReference type="RefSeq" id="XP_064850449.1">
    <property type="nucleotide sequence ID" value="XM_064994377.1"/>
</dbReference>
<organism evidence="14 15">
    <name type="scientific">Saccharomycopsis crataegensis</name>
    <dbReference type="NCBI Taxonomy" id="43959"/>
    <lineage>
        <taxon>Eukaryota</taxon>
        <taxon>Fungi</taxon>
        <taxon>Dikarya</taxon>
        <taxon>Ascomycota</taxon>
        <taxon>Saccharomycotina</taxon>
        <taxon>Saccharomycetes</taxon>
        <taxon>Saccharomycopsidaceae</taxon>
        <taxon>Saccharomycopsis</taxon>
    </lineage>
</organism>
<feature type="domain" description="Kinesin motor" evidence="13">
    <location>
        <begin position="229"/>
        <end position="575"/>
    </location>
</feature>
<dbReference type="CDD" id="cd01369">
    <property type="entry name" value="KISc_KHC_KIF5"/>
    <property type="match status" value="1"/>
</dbReference>
<dbReference type="GO" id="GO:0003777">
    <property type="term" value="F:microtubule motor activity"/>
    <property type="evidence" value="ECO:0007669"/>
    <property type="project" value="InterPro"/>
</dbReference>
<keyword evidence="8" id="KW-0206">Cytoskeleton</keyword>
<comment type="caution">
    <text evidence="14">The sequence shown here is derived from an EMBL/GenBank/DDBJ whole genome shotgun (WGS) entry which is preliminary data.</text>
</comment>
<feature type="binding site" evidence="9">
    <location>
        <begin position="331"/>
        <end position="338"/>
    </location>
    <ligand>
        <name>ATP</name>
        <dbReference type="ChEBI" id="CHEBI:30616"/>
    </ligand>
</feature>
<dbReference type="PROSITE" id="PS50067">
    <property type="entry name" value="KINESIN_MOTOR_2"/>
    <property type="match status" value="1"/>
</dbReference>
<keyword evidence="7 9" id="KW-0505">Motor protein</keyword>
<keyword evidence="5 9" id="KW-0067">ATP-binding</keyword>
<evidence type="ECO:0000259" key="13">
    <source>
        <dbReference type="PROSITE" id="PS50067"/>
    </source>
</evidence>
<dbReference type="PRINTS" id="PR00380">
    <property type="entry name" value="KINESINHEAVY"/>
</dbReference>
<dbReference type="InterPro" id="IPR027640">
    <property type="entry name" value="Kinesin-like_fam"/>
</dbReference>
<evidence type="ECO:0000256" key="5">
    <source>
        <dbReference type="ARBA" id="ARBA00022840"/>
    </source>
</evidence>
<feature type="compositionally biased region" description="Polar residues" evidence="12">
    <location>
        <begin position="165"/>
        <end position="223"/>
    </location>
</feature>
<evidence type="ECO:0000256" key="12">
    <source>
        <dbReference type="SAM" id="MobiDB-lite"/>
    </source>
</evidence>
<dbReference type="SUPFAM" id="SSF52540">
    <property type="entry name" value="P-loop containing nucleoside triphosphate hydrolases"/>
    <property type="match status" value="1"/>
</dbReference>
<evidence type="ECO:0000256" key="7">
    <source>
        <dbReference type="ARBA" id="ARBA00023175"/>
    </source>
</evidence>
<dbReference type="GO" id="GO:0005524">
    <property type="term" value="F:ATP binding"/>
    <property type="evidence" value="ECO:0007669"/>
    <property type="project" value="UniProtKB-UniRule"/>
</dbReference>
<feature type="region of interest" description="Disordered" evidence="12">
    <location>
        <begin position="976"/>
        <end position="1000"/>
    </location>
</feature>
<dbReference type="PANTHER" id="PTHR47968">
    <property type="entry name" value="CENTROMERE PROTEIN E"/>
    <property type="match status" value="1"/>
</dbReference>
<keyword evidence="4 9" id="KW-0547">Nucleotide-binding</keyword>
<keyword evidence="2" id="KW-0963">Cytoplasm</keyword>
<keyword evidence="15" id="KW-1185">Reference proteome</keyword>
<dbReference type="PANTHER" id="PTHR47968:SF17">
    <property type="entry name" value="KINESIN-LIKE PROTEIN"/>
    <property type="match status" value="1"/>
</dbReference>
<feature type="compositionally biased region" description="Low complexity" evidence="12">
    <location>
        <begin position="111"/>
        <end position="122"/>
    </location>
</feature>
<dbReference type="Proteomes" id="UP001360560">
    <property type="component" value="Unassembled WGS sequence"/>
</dbReference>
<feature type="region of interest" description="Disordered" evidence="12">
    <location>
        <begin position="1"/>
        <end position="35"/>
    </location>
</feature>
<keyword evidence="6 11" id="KW-0175">Coiled coil</keyword>
<evidence type="ECO:0000256" key="6">
    <source>
        <dbReference type="ARBA" id="ARBA00023054"/>
    </source>
</evidence>
<feature type="region of interest" description="Disordered" evidence="12">
    <location>
        <begin position="108"/>
        <end position="223"/>
    </location>
</feature>
<protein>
    <recommendedName>
        <fullName evidence="10">Kinesin-like protein</fullName>
    </recommendedName>
</protein>
<evidence type="ECO:0000256" key="10">
    <source>
        <dbReference type="RuleBase" id="RU000394"/>
    </source>
</evidence>
<sequence length="1000" mass="110114">MASIGPLSPSSRHQSYHSRLDNSSPESSSSPKAISNHRYTTSNIENFNLLSALDRSSSSPTASPTKIPKLIDGDYVGLKRRSALSITSSYNDGSKAYTQVQSIQNPQYMPSSGLASRNSLSSIPTIGSSRRNSMGTTHPGGVHDTTHNSGNVNLKGNHKARHHSTQNSLSAINDATGSRASSNMNSLLQSPTRNGIHSSNLETPRRSSSISMSGFNSPMSSNNVNKSNGIKVVARFRPENEIELKMRGDNSESDNFNIKEDGTLETTQRKGAIDFQSDTSIVVNYVDQFSSFTFDRIFPPEATQQDIFDYSINETVQDVLQGYNGTILAYGQTGSGKTYTMMGKSIDDAEQRGLIPRIADTIFDLIMLSSSDIEYTVGVSYMEIYMEKIRDLLDDSGNSTNLHIHEDKENGVHVKGLSRVYVTSPDELHNFMKQGSANRSVSSTKMNEESSRSHAIFQIIITQKVISTGLIKRGSLFLVDLAGSEKVAKTGASGQTLEEAKKINSSLSSLGHVINALTDGKSQHIPYRDSKLTRILQESIGGNSRTSLIINCSPSSANAHETLSTLRFGSRAKKIKNRAHINTELSTKELKKSLAKLRNEGINKDKLISKLVDELWCWRNGSAPANENWVDLPIPTDSAFSSRDGSHNESKVGDLNHSSYVDNNILARLNDYDTTIDGYEDTFENLSRSGQKVDPNISTTDIQILKENEDLKREITDTQAMVSNYIEKISELEASKAKESEIVGNQRNELAYLKSQLDIEKLSNGSLNNEIEALKNKLRNKMMTRNDKQRIFGLEKALDQLSGKLEDMATQNQILKKDIATTRSIAETRNDRIKTLEMVVKTQQTTAQSESLGFEKKLGMLSSRIQTVKRLHENNNKNRIITSPMSDSRFNYSSLMSPTSPIFESTFNESAELEDNVEKSISSINVGELINTKGVSDNSESKSANISFEDKDRSSKSIVQLSDISGTKKGLNFRIVKPLRGGNGSGTGPQSDAEVKTVDS</sequence>
<dbReference type="Gene3D" id="3.40.850.10">
    <property type="entry name" value="Kinesin motor domain"/>
    <property type="match status" value="1"/>
</dbReference>
<dbReference type="InterPro" id="IPR019821">
    <property type="entry name" value="Kinesin_motor_CS"/>
</dbReference>
<evidence type="ECO:0000313" key="14">
    <source>
        <dbReference type="EMBL" id="GMM33449.1"/>
    </source>
</evidence>
<dbReference type="EMBL" id="BTFZ01000001">
    <property type="protein sequence ID" value="GMM33449.1"/>
    <property type="molecule type" value="Genomic_DNA"/>
</dbReference>
<evidence type="ECO:0000256" key="9">
    <source>
        <dbReference type="PROSITE-ProRule" id="PRU00283"/>
    </source>
</evidence>
<comment type="subcellular location">
    <subcellularLocation>
        <location evidence="1">Cytoplasm</location>
        <location evidence="1">Cytoskeleton</location>
    </subcellularLocation>
</comment>
<dbReference type="InterPro" id="IPR001752">
    <property type="entry name" value="Kinesin_motor_dom"/>
</dbReference>
<dbReference type="GeneID" id="90071428"/>
<evidence type="ECO:0000256" key="1">
    <source>
        <dbReference type="ARBA" id="ARBA00004245"/>
    </source>
</evidence>
<evidence type="ECO:0000256" key="11">
    <source>
        <dbReference type="SAM" id="Coils"/>
    </source>
</evidence>
<name>A0AAV5QGF1_9ASCO</name>
<keyword evidence="3 10" id="KW-0493">Microtubule</keyword>
<evidence type="ECO:0000256" key="3">
    <source>
        <dbReference type="ARBA" id="ARBA00022701"/>
    </source>
</evidence>
<gene>
    <name evidence="14" type="ORF">DASC09_007740</name>
</gene>
<evidence type="ECO:0000256" key="2">
    <source>
        <dbReference type="ARBA" id="ARBA00022490"/>
    </source>
</evidence>
<comment type="similarity">
    <text evidence="9 10">Belongs to the TRAFAC class myosin-kinesin ATPase superfamily. Kinesin family.</text>
</comment>
<proteinExistence type="inferred from homology"/>
<evidence type="ECO:0000256" key="4">
    <source>
        <dbReference type="ARBA" id="ARBA00022741"/>
    </source>
</evidence>
<feature type="coiled-coil region" evidence="11">
    <location>
        <begin position="757"/>
        <end position="818"/>
    </location>
</feature>
<reference evidence="14 15" key="1">
    <citation type="journal article" date="2023" name="Elife">
        <title>Identification of key yeast species and microbe-microbe interactions impacting larval growth of Drosophila in the wild.</title>
        <authorList>
            <person name="Mure A."/>
            <person name="Sugiura Y."/>
            <person name="Maeda R."/>
            <person name="Honda K."/>
            <person name="Sakurai N."/>
            <person name="Takahashi Y."/>
            <person name="Watada M."/>
            <person name="Katoh T."/>
            <person name="Gotoh A."/>
            <person name="Gotoh Y."/>
            <person name="Taniguchi I."/>
            <person name="Nakamura K."/>
            <person name="Hayashi T."/>
            <person name="Katayama T."/>
            <person name="Uemura T."/>
            <person name="Hattori Y."/>
        </authorList>
    </citation>
    <scope>NUCLEOTIDE SEQUENCE [LARGE SCALE GENOMIC DNA]</scope>
    <source>
        <strain evidence="14 15">SC-9</strain>
    </source>
</reference>
<dbReference type="AlphaFoldDB" id="A0AAV5QGF1"/>
<dbReference type="GO" id="GO:0008017">
    <property type="term" value="F:microtubule binding"/>
    <property type="evidence" value="ECO:0007669"/>
    <property type="project" value="InterPro"/>
</dbReference>
<dbReference type="FunFam" id="3.40.850.10:FF:000031">
    <property type="entry name" value="Kinesin-like protein"/>
    <property type="match status" value="1"/>
</dbReference>
<feature type="compositionally biased region" description="Polar residues" evidence="12">
    <location>
        <begin position="123"/>
        <end position="136"/>
    </location>
</feature>
<evidence type="ECO:0000313" key="15">
    <source>
        <dbReference type="Proteomes" id="UP001360560"/>
    </source>
</evidence>
<accession>A0AAV5QGF1</accession>